<sequence>MQCCGASSAAHASSATNQTAAPRGKWSTPIKDTVPELHTTRTISAPLGTLPPPAALTVDAALGGGVVACSSSSESSHLGSMFHLSPEAEGLPAAGQGDQLEWPPQQSAAHASSRSEAEGDLASFLADLKLRYGLADPFAGFPGPSHSIGSQPLSVSVNVTLQSPGRSSPPPLSMPPPPPSPLQQQTLGITDDDASRQLGTTASGDMQRGHLGTVSSPPPPWREAARPFAPPDGPLHSDKPAGRDIELWQQESSAQHQPGGDVRRSAEQEEAQEALNCQPTPLPPEEQQQLTPGWQHGRESMVQQQPVAGSEQTAAEFDASRQLHCGPVAAQGEQAEQAAHDQHQPSFPDAPPPVISGGAVLGTQPATRSPSGSGPGPGPSAASCATHVVAAGGPVPAACQQPCQQPPLPWQALQSSLVQRGFPGLFGDGEPACQPDPAATFQALHSLLQEHARCSVHQQRLLEATQAAGRRERALVSGFAAEARKRAAETAKWKQVALSCQVSARDAQRGCQQRQGATEQLAAEARQLEALVTRHQHALSAQAGEVERLKQALAAQREREERRQQADREAYERLKQAHAVSKAADTPSAAAAALKAAAREMKPLDILRVFEAERAHLQEAAAVAAAEAHAAQAQLARAQEMLHGAGLPCEHFDRIEGQALAASRRATVAEERDAQLAEEVAALRLELSERPTQAQMASLQRQADIMERQLAKAEKEQAAAQTQEAREANSRGLKRKQLSTREMIQRDRNLERLGLYCAAELPKPVLVEVVQDACALLECRQPLELCAAIRPVQELAALVPRMERFVGDVCGAVFQRGQAHVPEALRQDNPADIPAVLTAWIAELSELVEMRGVMRALLRQLASRVAVQPGDSPPVSSEVVPLVASLVELERTVYHSREVLEAAETALAAQPDVLINRICLHFQRLFGCRSLEGVLPAMNKLWVTHSEAQTFLCLLRTALGLDPGATLEACANRLEQVLSDSRGALATMLPAQEPHQAASALPGSACAVVVEVAPRRQALQDAAQVAVERMAAKRRWPQVQIFVPARAGSGVEGAANCS</sequence>
<feature type="region of interest" description="Disordered" evidence="10">
    <location>
        <begin position="88"/>
        <end position="115"/>
    </location>
</feature>
<feature type="coiled-coil region" evidence="9">
    <location>
        <begin position="696"/>
        <end position="731"/>
    </location>
</feature>
<dbReference type="InterPro" id="IPR037692">
    <property type="entry name" value="CEP70"/>
</dbReference>
<feature type="compositionally biased region" description="Low complexity" evidence="10">
    <location>
        <begin position="1"/>
        <end position="21"/>
    </location>
</feature>
<keyword evidence="5" id="KW-0802">TPR repeat</keyword>
<evidence type="ECO:0000256" key="4">
    <source>
        <dbReference type="ARBA" id="ARBA00022490"/>
    </source>
</evidence>
<dbReference type="GO" id="GO:0070507">
    <property type="term" value="P:regulation of microtubule cytoskeleton organization"/>
    <property type="evidence" value="ECO:0007669"/>
    <property type="project" value="InterPro"/>
</dbReference>
<accession>A0A9D4YV88</accession>
<evidence type="ECO:0000256" key="5">
    <source>
        <dbReference type="ARBA" id="ARBA00022803"/>
    </source>
</evidence>
<dbReference type="AlphaFoldDB" id="A0A9D4YV88"/>
<evidence type="ECO:0000256" key="7">
    <source>
        <dbReference type="ARBA" id="ARBA00023212"/>
    </source>
</evidence>
<feature type="region of interest" description="Disordered" evidence="10">
    <location>
        <begin position="331"/>
        <end position="350"/>
    </location>
</feature>
<reference evidence="11" key="1">
    <citation type="journal article" date="2019" name="Plant J.">
        <title>Chlorella vulgaris genome assembly and annotation reveals the molecular basis for metabolic acclimation to high light conditions.</title>
        <authorList>
            <person name="Cecchin M."/>
            <person name="Marcolungo L."/>
            <person name="Rossato M."/>
            <person name="Girolomoni L."/>
            <person name="Cosentino E."/>
            <person name="Cuine S."/>
            <person name="Li-Beisson Y."/>
            <person name="Delledonne M."/>
            <person name="Ballottari M."/>
        </authorList>
    </citation>
    <scope>NUCLEOTIDE SEQUENCE</scope>
    <source>
        <strain evidence="11">211/11P</strain>
    </source>
</reference>
<dbReference type="EMBL" id="SIDB01000009">
    <property type="protein sequence ID" value="KAI3428231.1"/>
    <property type="molecule type" value="Genomic_DNA"/>
</dbReference>
<dbReference type="OrthoDB" id="2020926at2759"/>
<dbReference type="PANTHER" id="PTHR14594">
    <property type="entry name" value="CENTROSOMAL PROTEIN OF 70 KDA"/>
    <property type="match status" value="1"/>
</dbReference>
<feature type="compositionally biased region" description="Basic and acidic residues" evidence="10">
    <location>
        <begin position="235"/>
        <end position="246"/>
    </location>
</feature>
<evidence type="ECO:0000256" key="6">
    <source>
        <dbReference type="ARBA" id="ARBA00023054"/>
    </source>
</evidence>
<feature type="region of interest" description="Disordered" evidence="10">
    <location>
        <begin position="1"/>
        <end position="32"/>
    </location>
</feature>
<evidence type="ECO:0000313" key="12">
    <source>
        <dbReference type="Proteomes" id="UP001055712"/>
    </source>
</evidence>
<proteinExistence type="predicted"/>
<evidence type="ECO:0000256" key="9">
    <source>
        <dbReference type="SAM" id="Coils"/>
    </source>
</evidence>
<dbReference type="GO" id="GO:0005815">
    <property type="term" value="C:microtubule organizing center"/>
    <property type="evidence" value="ECO:0007669"/>
    <property type="project" value="TreeGrafter"/>
</dbReference>
<gene>
    <name evidence="11" type="ORF">D9Q98_006611</name>
</gene>
<evidence type="ECO:0000256" key="2">
    <source>
        <dbReference type="ARBA" id="ARBA00011832"/>
    </source>
</evidence>
<evidence type="ECO:0000313" key="11">
    <source>
        <dbReference type="EMBL" id="KAI3428231.1"/>
    </source>
</evidence>
<feature type="compositionally biased region" description="Pro residues" evidence="10">
    <location>
        <begin position="167"/>
        <end position="181"/>
    </location>
</feature>
<organism evidence="11 12">
    <name type="scientific">Chlorella vulgaris</name>
    <name type="common">Green alga</name>
    <dbReference type="NCBI Taxonomy" id="3077"/>
    <lineage>
        <taxon>Eukaryota</taxon>
        <taxon>Viridiplantae</taxon>
        <taxon>Chlorophyta</taxon>
        <taxon>core chlorophytes</taxon>
        <taxon>Trebouxiophyceae</taxon>
        <taxon>Chlorellales</taxon>
        <taxon>Chlorellaceae</taxon>
        <taxon>Chlorella clade</taxon>
        <taxon>Chlorella</taxon>
    </lineage>
</organism>
<evidence type="ECO:0000256" key="10">
    <source>
        <dbReference type="SAM" id="MobiDB-lite"/>
    </source>
</evidence>
<keyword evidence="12" id="KW-1185">Reference proteome</keyword>
<comment type="subcellular location">
    <subcellularLocation>
        <location evidence="1">Cytoplasm</location>
        <location evidence="1">Cytoskeleton</location>
        <location evidence="1">Microtubule organizing center</location>
        <location evidence="1">Centrosome</location>
    </subcellularLocation>
</comment>
<keyword evidence="7" id="KW-0206">Cytoskeleton</keyword>
<keyword evidence="6 9" id="KW-0175">Coiled coil</keyword>
<dbReference type="GO" id="GO:0060271">
    <property type="term" value="P:cilium assembly"/>
    <property type="evidence" value="ECO:0007669"/>
    <property type="project" value="InterPro"/>
</dbReference>
<feature type="region of interest" description="Disordered" evidence="10">
    <location>
        <begin position="160"/>
        <end position="292"/>
    </location>
</feature>
<dbReference type="Proteomes" id="UP001055712">
    <property type="component" value="Unassembled WGS sequence"/>
</dbReference>
<feature type="region of interest" description="Disordered" evidence="10">
    <location>
        <begin position="357"/>
        <end position="383"/>
    </location>
</feature>
<dbReference type="GO" id="GO:0043015">
    <property type="term" value="F:gamma-tubulin binding"/>
    <property type="evidence" value="ECO:0007669"/>
    <property type="project" value="InterPro"/>
</dbReference>
<comment type="subunit">
    <text evidence="2">Directly interacts with tubulin-gamma; this interaction determines centrosomal localization.</text>
</comment>
<reference evidence="11" key="2">
    <citation type="submission" date="2020-11" db="EMBL/GenBank/DDBJ databases">
        <authorList>
            <person name="Cecchin M."/>
            <person name="Marcolungo L."/>
            <person name="Rossato M."/>
            <person name="Girolomoni L."/>
            <person name="Cosentino E."/>
            <person name="Cuine S."/>
            <person name="Li-Beisson Y."/>
            <person name="Delledonne M."/>
            <person name="Ballottari M."/>
        </authorList>
    </citation>
    <scope>NUCLEOTIDE SEQUENCE</scope>
    <source>
        <strain evidence="11">211/11P</strain>
        <tissue evidence="11">Whole cell</tissue>
    </source>
</reference>
<keyword evidence="4" id="KW-0963">Cytoplasm</keyword>
<comment type="caution">
    <text evidence="11">The sequence shown here is derived from an EMBL/GenBank/DDBJ whole genome shotgun (WGS) entry which is preliminary data.</text>
</comment>
<evidence type="ECO:0000256" key="1">
    <source>
        <dbReference type="ARBA" id="ARBA00004300"/>
    </source>
</evidence>
<comment type="function">
    <text evidence="8">Plays a role in the organization of both preexisting and nascent microtubules in interphase cells. During mitosis, required for the organization and orientation of the mitotic spindle.</text>
</comment>
<name>A0A9D4YV88_CHLVU</name>
<protein>
    <recommendedName>
        <fullName evidence="3">Centrosomal protein of 70 kDa</fullName>
    </recommendedName>
</protein>
<feature type="coiled-coil region" evidence="9">
    <location>
        <begin position="539"/>
        <end position="577"/>
    </location>
</feature>
<evidence type="ECO:0000256" key="8">
    <source>
        <dbReference type="ARBA" id="ARBA00025273"/>
    </source>
</evidence>
<dbReference type="PANTHER" id="PTHR14594:SF1">
    <property type="entry name" value="CENTROSOMAL PROTEIN OF 70 KDA"/>
    <property type="match status" value="1"/>
</dbReference>
<evidence type="ECO:0000256" key="3">
    <source>
        <dbReference type="ARBA" id="ARBA00018408"/>
    </source>
</evidence>